<dbReference type="GO" id="GO:0009089">
    <property type="term" value="P:lysine biosynthetic process via diaminopimelate"/>
    <property type="evidence" value="ECO:0007669"/>
    <property type="project" value="UniProtKB-UniPathway"/>
</dbReference>
<proteinExistence type="inferred from homology"/>
<dbReference type="PANTHER" id="PTHR21499:SF3">
    <property type="entry name" value="ASPARTOKINASE"/>
    <property type="match status" value="1"/>
</dbReference>
<dbReference type="Pfam" id="PF01842">
    <property type="entry name" value="ACT"/>
    <property type="match status" value="1"/>
</dbReference>
<dbReference type="SUPFAM" id="SSF53633">
    <property type="entry name" value="Carbamate kinase-like"/>
    <property type="match status" value="1"/>
</dbReference>
<evidence type="ECO:0000256" key="2">
    <source>
        <dbReference type="ARBA" id="ARBA00004986"/>
    </source>
</evidence>
<dbReference type="EMBL" id="LO017727">
    <property type="protein sequence ID" value="CRH04799.1"/>
    <property type="molecule type" value="Genomic_DNA"/>
</dbReference>
<dbReference type="PROSITE" id="PS00324">
    <property type="entry name" value="ASPARTOKINASE"/>
    <property type="match status" value="1"/>
</dbReference>
<dbReference type="CDD" id="cd04261">
    <property type="entry name" value="AAK_AKii-LysC-BS"/>
    <property type="match status" value="1"/>
</dbReference>
<dbReference type="NCBIfam" id="TIGR00657">
    <property type="entry name" value="asp_kinases"/>
    <property type="match status" value="1"/>
</dbReference>
<evidence type="ECO:0000256" key="14">
    <source>
        <dbReference type="RuleBase" id="RU004249"/>
    </source>
</evidence>
<dbReference type="InterPro" id="IPR045865">
    <property type="entry name" value="ACT-like_dom_sf"/>
</dbReference>
<feature type="domain" description="ACT" evidence="15">
    <location>
        <begin position="264"/>
        <end position="336"/>
    </location>
</feature>
<feature type="binding site" evidence="12">
    <location>
        <begin position="209"/>
        <end position="210"/>
    </location>
    <ligand>
        <name>ATP</name>
        <dbReference type="ChEBI" id="CHEBI:30616"/>
    </ligand>
</feature>
<comment type="pathway">
    <text evidence="1 14">Amino-acid biosynthesis; L-lysine biosynthesis via DAP pathway; (S)-tetrahydrodipicolinate from L-aspartate: step 1/4.</text>
</comment>
<organism evidence="16">
    <name type="scientific">Magnetococcus massalia (strain MO-1)</name>
    <dbReference type="NCBI Taxonomy" id="451514"/>
    <lineage>
        <taxon>Bacteria</taxon>
        <taxon>Pseudomonadati</taxon>
        <taxon>Pseudomonadota</taxon>
        <taxon>Magnetococcia</taxon>
        <taxon>Magnetococcales</taxon>
        <taxon>Magnetococcaceae</taxon>
        <taxon>Magnetococcus</taxon>
    </lineage>
</organism>
<dbReference type="PROSITE" id="PS51671">
    <property type="entry name" value="ACT"/>
    <property type="match status" value="2"/>
</dbReference>
<evidence type="ECO:0000256" key="9">
    <source>
        <dbReference type="ARBA" id="ARBA00022840"/>
    </source>
</evidence>
<evidence type="ECO:0000256" key="10">
    <source>
        <dbReference type="ARBA" id="ARBA00023154"/>
    </source>
</evidence>
<dbReference type="Gene3D" id="3.30.2130.10">
    <property type="entry name" value="VC0802-like"/>
    <property type="match status" value="1"/>
</dbReference>
<dbReference type="CDD" id="cd04923">
    <property type="entry name" value="ACT_AK-LysC-DapG-like_2"/>
    <property type="match status" value="1"/>
</dbReference>
<feature type="binding site" evidence="12">
    <location>
        <begin position="7"/>
        <end position="10"/>
    </location>
    <ligand>
        <name>ATP</name>
        <dbReference type="ChEBI" id="CHEBI:30616"/>
    </ligand>
</feature>
<dbReference type="InterPro" id="IPR036393">
    <property type="entry name" value="AceGlu_kinase-like_sf"/>
</dbReference>
<dbReference type="AlphaFoldDB" id="A0A1S7LFH0"/>
<dbReference type="NCBIfam" id="NF005155">
    <property type="entry name" value="PRK06635.1-4"/>
    <property type="match status" value="1"/>
</dbReference>
<feature type="binding site" evidence="12">
    <location>
        <position position="47"/>
    </location>
    <ligand>
        <name>substrate</name>
    </ligand>
</feature>
<evidence type="ECO:0000256" key="1">
    <source>
        <dbReference type="ARBA" id="ARBA00004766"/>
    </source>
</evidence>
<dbReference type="InterPro" id="IPR001341">
    <property type="entry name" value="Asp_kinase"/>
</dbReference>
<dbReference type="UniPathway" id="UPA00051">
    <property type="reaction ID" value="UER00462"/>
</dbReference>
<feature type="binding site" evidence="12">
    <location>
        <position position="179"/>
    </location>
    <ligand>
        <name>ATP</name>
        <dbReference type="ChEBI" id="CHEBI:30616"/>
    </ligand>
</feature>
<evidence type="ECO:0000256" key="3">
    <source>
        <dbReference type="ARBA" id="ARBA00005139"/>
    </source>
</evidence>
<dbReference type="InterPro" id="IPR054352">
    <property type="entry name" value="ACT_Aspartokinase"/>
</dbReference>
<dbReference type="NCBIfam" id="NF005154">
    <property type="entry name" value="PRK06635.1-2"/>
    <property type="match status" value="1"/>
</dbReference>
<protein>
    <recommendedName>
        <fullName evidence="13">Aspartokinase</fullName>
        <ecNumber evidence="13">2.7.2.4</ecNumber>
    </recommendedName>
</protein>
<evidence type="ECO:0000256" key="8">
    <source>
        <dbReference type="ARBA" id="ARBA00022777"/>
    </source>
</evidence>
<reference evidence="16" key="1">
    <citation type="submission" date="2015-04" db="EMBL/GenBank/DDBJ databases">
        <authorList>
            <person name="Syromyatnikov M.Y."/>
            <person name="Popov V.N."/>
        </authorList>
    </citation>
    <scope>NUCLEOTIDE SEQUENCE</scope>
    <source>
        <strain evidence="16">MO-1</strain>
    </source>
</reference>
<dbReference type="FunFam" id="3.40.1160.10:FF:000002">
    <property type="entry name" value="Aspartokinase"/>
    <property type="match status" value="1"/>
</dbReference>
<dbReference type="GO" id="GO:0004072">
    <property type="term" value="F:aspartate kinase activity"/>
    <property type="evidence" value="ECO:0007669"/>
    <property type="project" value="UniProtKB-EC"/>
</dbReference>
<keyword evidence="6 13" id="KW-0808">Transferase</keyword>
<evidence type="ECO:0000313" key="16">
    <source>
        <dbReference type="EMBL" id="CRH04799.1"/>
    </source>
</evidence>
<dbReference type="GO" id="GO:0009090">
    <property type="term" value="P:homoserine biosynthetic process"/>
    <property type="evidence" value="ECO:0007669"/>
    <property type="project" value="TreeGrafter"/>
</dbReference>
<dbReference type="EC" id="2.7.2.4" evidence="13"/>
<dbReference type="FunFam" id="3.30.2130.10:FF:000002">
    <property type="entry name" value="Aspartokinase"/>
    <property type="match status" value="1"/>
</dbReference>
<name>A0A1S7LFH0_MAGMO</name>
<evidence type="ECO:0000259" key="15">
    <source>
        <dbReference type="PROSITE" id="PS51671"/>
    </source>
</evidence>
<dbReference type="UniPathway" id="UPA00050">
    <property type="reaction ID" value="UER00461"/>
</dbReference>
<dbReference type="Gene3D" id="3.40.1160.10">
    <property type="entry name" value="Acetylglutamate kinase-like"/>
    <property type="match status" value="1"/>
</dbReference>
<dbReference type="GO" id="GO:0005829">
    <property type="term" value="C:cytosol"/>
    <property type="evidence" value="ECO:0007669"/>
    <property type="project" value="TreeGrafter"/>
</dbReference>
<evidence type="ECO:0000256" key="12">
    <source>
        <dbReference type="PIRSR" id="PIRSR000726-1"/>
    </source>
</evidence>
<evidence type="ECO:0000256" key="6">
    <source>
        <dbReference type="ARBA" id="ARBA00022679"/>
    </source>
</evidence>
<dbReference type="NCBIfam" id="TIGR00656">
    <property type="entry name" value="asp_kin_monofn"/>
    <property type="match status" value="1"/>
</dbReference>
<feature type="binding site" evidence="12">
    <location>
        <begin position="173"/>
        <end position="174"/>
    </location>
    <ligand>
        <name>ATP</name>
        <dbReference type="ChEBI" id="CHEBI:30616"/>
    </ligand>
</feature>
<dbReference type="GO" id="GO:0009088">
    <property type="term" value="P:threonine biosynthetic process"/>
    <property type="evidence" value="ECO:0007669"/>
    <property type="project" value="UniProtKB-UniPathway"/>
</dbReference>
<accession>A0A1S7LFH0</accession>
<sequence>MALIVQKFGGTSVGSIERIRNVAQKAIAEYEAGNQVVVAVSAMSGETNRLVGLVEELTHSYSKREYDVVVSAGEQVSIGLLSTAIESMGHKARSYLGWQVRFLTDNAHSKARIREVESFRIKKDLDAGHIVVVAGFQGIDDHGNITTLGRGGSDTSAVALAASLKADRCDIYTDVDGVYTTDPRIVPQATKMDRISYDEMLELASLGAKVLQTRSVELAKKYSVPLRVLSSMEPGEGTMLMKEDDIMESVVVSGLAYDKNETKITILGVPDKPGVAASLLGRLGDANINIDMIVQNVAPGGDSTDMTFTVPKADFAQAMSVLQQAVNEVGARELQGNEDIAKISAVGVGMRSHSGVAQKMFKALADEGINILMISTSEIKISVVIEGKYTELAVRALHDAFELDKDPSDRVGS</sequence>
<feature type="binding site" evidence="12">
    <location>
        <position position="74"/>
    </location>
    <ligand>
        <name>substrate</name>
    </ligand>
</feature>
<dbReference type="Pfam" id="PF22468">
    <property type="entry name" value="ACT_9"/>
    <property type="match status" value="1"/>
</dbReference>
<keyword evidence="7 12" id="KW-0547">Nucleotide-binding</keyword>
<evidence type="ECO:0000256" key="7">
    <source>
        <dbReference type="ARBA" id="ARBA00022741"/>
    </source>
</evidence>
<gene>
    <name evidence="16" type="primary">lysC</name>
    <name evidence="16" type="ORF">MAGMO_0595</name>
</gene>
<keyword evidence="9 12" id="KW-0067">ATP-binding</keyword>
<dbReference type="SUPFAM" id="SSF55021">
    <property type="entry name" value="ACT-like"/>
    <property type="match status" value="2"/>
</dbReference>
<dbReference type="PANTHER" id="PTHR21499">
    <property type="entry name" value="ASPARTATE KINASE"/>
    <property type="match status" value="1"/>
</dbReference>
<dbReference type="InterPro" id="IPR018042">
    <property type="entry name" value="Aspartate_kinase_CS"/>
</dbReference>
<dbReference type="InterPro" id="IPR002912">
    <property type="entry name" value="ACT_dom"/>
</dbReference>
<comment type="similarity">
    <text evidence="4 13">Belongs to the aspartokinase family.</text>
</comment>
<dbReference type="CDD" id="cd04913">
    <property type="entry name" value="ACT_AKii-LysC-BS-like_1"/>
    <property type="match status" value="1"/>
</dbReference>
<comment type="pathway">
    <text evidence="2 14">Amino-acid biosynthesis; L-methionine biosynthesis via de novo pathway; L-homoserine from L-aspartate: step 1/3.</text>
</comment>
<comment type="catalytic activity">
    <reaction evidence="11 13">
        <text>L-aspartate + ATP = 4-phospho-L-aspartate + ADP</text>
        <dbReference type="Rhea" id="RHEA:23776"/>
        <dbReference type="ChEBI" id="CHEBI:29991"/>
        <dbReference type="ChEBI" id="CHEBI:30616"/>
        <dbReference type="ChEBI" id="CHEBI:57535"/>
        <dbReference type="ChEBI" id="CHEBI:456216"/>
        <dbReference type="EC" id="2.7.2.4"/>
    </reaction>
</comment>
<dbReference type="InterPro" id="IPR041740">
    <property type="entry name" value="AKii-LysC-BS"/>
</dbReference>
<feature type="binding site" evidence="12">
    <location>
        <position position="184"/>
    </location>
    <ligand>
        <name>ATP</name>
        <dbReference type="ChEBI" id="CHEBI:30616"/>
    </ligand>
</feature>
<evidence type="ECO:0000256" key="5">
    <source>
        <dbReference type="ARBA" id="ARBA00022605"/>
    </source>
</evidence>
<dbReference type="Pfam" id="PF00696">
    <property type="entry name" value="AA_kinase"/>
    <property type="match status" value="1"/>
</dbReference>
<comment type="pathway">
    <text evidence="3 14">Amino-acid biosynthesis; L-threonine biosynthesis; L-threonine from L-aspartate: step 1/5.</text>
</comment>
<dbReference type="InterPro" id="IPR005260">
    <property type="entry name" value="Asp_kin_monofn"/>
</dbReference>
<evidence type="ECO:0000256" key="4">
    <source>
        <dbReference type="ARBA" id="ARBA00010122"/>
    </source>
</evidence>
<keyword evidence="5 14" id="KW-0028">Amino-acid biosynthesis</keyword>
<dbReference type="InterPro" id="IPR001048">
    <property type="entry name" value="Asp/Glu/Uridylate_kinase"/>
</dbReference>
<dbReference type="PIRSF" id="PIRSF000726">
    <property type="entry name" value="Asp_kin"/>
    <property type="match status" value="1"/>
</dbReference>
<dbReference type="UniPathway" id="UPA00034">
    <property type="reaction ID" value="UER00015"/>
</dbReference>
<keyword evidence="10" id="KW-0457">Lysine biosynthesis</keyword>
<evidence type="ECO:0000256" key="11">
    <source>
        <dbReference type="ARBA" id="ARBA00047872"/>
    </source>
</evidence>
<evidence type="ECO:0000256" key="13">
    <source>
        <dbReference type="RuleBase" id="RU003448"/>
    </source>
</evidence>
<dbReference type="GO" id="GO:0005524">
    <property type="term" value="F:ATP binding"/>
    <property type="evidence" value="ECO:0007669"/>
    <property type="project" value="UniProtKB-KW"/>
</dbReference>
<feature type="domain" description="ACT" evidence="15">
    <location>
        <begin position="345"/>
        <end position="413"/>
    </location>
</feature>
<keyword evidence="8 13" id="KW-0418">Kinase</keyword>